<reference evidence="2 3" key="1">
    <citation type="submission" date="2019-11" db="EMBL/GenBank/DDBJ databases">
        <title>Pseudodesulfovibrio alkaliphilus, sp. nov., an alkaliphilic sulfate-reducing bacteria from mud volcano of Taman peninsula, Russia.</title>
        <authorList>
            <person name="Frolova A."/>
            <person name="Merkel A.Y."/>
            <person name="Slobodkin A.I."/>
        </authorList>
    </citation>
    <scope>NUCLEOTIDE SEQUENCE [LARGE SCALE GENOMIC DNA]</scope>
    <source>
        <strain evidence="2 3">F-1</strain>
    </source>
</reference>
<protein>
    <submittedName>
        <fullName evidence="2">Uncharacterized protein</fullName>
    </submittedName>
</protein>
<keyword evidence="1" id="KW-0812">Transmembrane</keyword>
<keyword evidence="1" id="KW-1133">Transmembrane helix</keyword>
<feature type="transmembrane region" description="Helical" evidence="1">
    <location>
        <begin position="6"/>
        <end position="26"/>
    </location>
</feature>
<evidence type="ECO:0000313" key="2">
    <source>
        <dbReference type="EMBL" id="MUM76281.1"/>
    </source>
</evidence>
<sequence>MRKHVWGIIIVAAAALVGLFSLYKLYSAYQAYKYISFYKMDEFFMDPVKEAFVIYSVLFVTAFIAARKGTKLIDKESLQNIVKE</sequence>
<dbReference type="AlphaFoldDB" id="A0A7K1KJV3"/>
<organism evidence="2 3">
    <name type="scientific">Pseudodesulfovibrio alkaliphilus</name>
    <dbReference type="NCBI Taxonomy" id="2661613"/>
    <lineage>
        <taxon>Bacteria</taxon>
        <taxon>Pseudomonadati</taxon>
        <taxon>Thermodesulfobacteriota</taxon>
        <taxon>Desulfovibrionia</taxon>
        <taxon>Desulfovibrionales</taxon>
        <taxon>Desulfovibrionaceae</taxon>
    </lineage>
</organism>
<proteinExistence type="predicted"/>
<dbReference type="EMBL" id="WODC01000001">
    <property type="protein sequence ID" value="MUM76281.1"/>
    <property type="molecule type" value="Genomic_DNA"/>
</dbReference>
<evidence type="ECO:0000256" key="1">
    <source>
        <dbReference type="SAM" id="Phobius"/>
    </source>
</evidence>
<accession>A0A7K1KJV3</accession>
<keyword evidence="1" id="KW-0472">Membrane</keyword>
<dbReference type="Proteomes" id="UP000461162">
    <property type="component" value="Unassembled WGS sequence"/>
</dbReference>
<feature type="transmembrane region" description="Helical" evidence="1">
    <location>
        <begin position="47"/>
        <end position="66"/>
    </location>
</feature>
<keyword evidence="3" id="KW-1185">Reference proteome</keyword>
<evidence type="ECO:0000313" key="3">
    <source>
        <dbReference type="Proteomes" id="UP000461162"/>
    </source>
</evidence>
<dbReference type="RefSeq" id="WP_155931759.1">
    <property type="nucleotide sequence ID" value="NZ_WODC01000001.1"/>
</dbReference>
<name>A0A7K1KJV3_9BACT</name>
<comment type="caution">
    <text evidence="2">The sequence shown here is derived from an EMBL/GenBank/DDBJ whole genome shotgun (WGS) entry which is preliminary data.</text>
</comment>
<gene>
    <name evidence="2" type="ORF">GKC30_01385</name>
</gene>